<dbReference type="Gene3D" id="1.20.142.10">
    <property type="entry name" value="Poly(ADP-ribose) polymerase, regulatory domain"/>
    <property type="match status" value="1"/>
</dbReference>
<keyword evidence="4" id="KW-0520">NAD</keyword>
<dbReference type="InterPro" id="IPR050800">
    <property type="entry name" value="ARTD/PARP"/>
</dbReference>
<dbReference type="Proteomes" id="UP000242519">
    <property type="component" value="Unassembled WGS sequence"/>
</dbReference>
<dbReference type="EC" id="2.4.2.30" evidence="1"/>
<dbReference type="STRING" id="503106.A0A218ZBC3"/>
<dbReference type="GO" id="GO:0070212">
    <property type="term" value="P:protein poly-ADP-ribosylation"/>
    <property type="evidence" value="ECO:0007669"/>
    <property type="project" value="TreeGrafter"/>
</dbReference>
<evidence type="ECO:0000256" key="3">
    <source>
        <dbReference type="ARBA" id="ARBA00022679"/>
    </source>
</evidence>
<dbReference type="AlphaFoldDB" id="A0A218ZBC3"/>
<dbReference type="GO" id="GO:0005730">
    <property type="term" value="C:nucleolus"/>
    <property type="evidence" value="ECO:0007669"/>
    <property type="project" value="TreeGrafter"/>
</dbReference>
<dbReference type="InterPro" id="IPR036616">
    <property type="entry name" value="Poly(ADP-ribose)pol_reg_dom_sf"/>
</dbReference>
<sequence length="155" mass="17552">MRTASGHSWLLKNDTDYRTWTRWGRVGDSGQSANLGDGSLQDAMRQFESNFKVKSGLEWSDRLGKPRSGNYAFIERSYTEDFGEEQEPKLNSKIEPGLKQGAAPESKLTTAVQDMIELIFNQQYFAVTMIDPNYDTNKLPLGKLTKSTIIKGYQD</sequence>
<keyword evidence="2" id="KW-0328">Glycosyltransferase</keyword>
<evidence type="ECO:0000313" key="9">
    <source>
        <dbReference type="Proteomes" id="UP000242519"/>
    </source>
</evidence>
<accession>A0A218ZBC3</accession>
<dbReference type="SMART" id="SM00773">
    <property type="entry name" value="WGR"/>
    <property type="match status" value="1"/>
</dbReference>
<dbReference type="GO" id="GO:1990404">
    <property type="term" value="F:NAD+-protein mono-ADP-ribosyltransferase activity"/>
    <property type="evidence" value="ECO:0007669"/>
    <property type="project" value="TreeGrafter"/>
</dbReference>
<evidence type="ECO:0000256" key="4">
    <source>
        <dbReference type="ARBA" id="ARBA00023027"/>
    </source>
</evidence>
<comment type="catalytic activity">
    <reaction evidence="5">
        <text>NAD(+) + (ADP-D-ribosyl)n-acceptor = nicotinamide + (ADP-D-ribosyl)n+1-acceptor + H(+).</text>
        <dbReference type="EC" id="2.4.2.30"/>
    </reaction>
</comment>
<dbReference type="InterPro" id="IPR008893">
    <property type="entry name" value="WGR_domain"/>
</dbReference>
<evidence type="ECO:0000259" key="7">
    <source>
        <dbReference type="PROSITE" id="PS51977"/>
    </source>
</evidence>
<comment type="caution">
    <text evidence="8">The sequence shown here is derived from an EMBL/GenBank/DDBJ whole genome shotgun (WGS) entry which is preliminary data.</text>
</comment>
<evidence type="ECO:0000256" key="5">
    <source>
        <dbReference type="ARBA" id="ARBA00033987"/>
    </source>
</evidence>
<feature type="domain" description="PARP alpha-helical" evidence="6">
    <location>
        <begin position="105"/>
        <end position="155"/>
    </location>
</feature>
<dbReference type="SUPFAM" id="SSF142921">
    <property type="entry name" value="WGR domain-like"/>
    <property type="match status" value="1"/>
</dbReference>
<evidence type="ECO:0000313" key="8">
    <source>
        <dbReference type="EMBL" id="OWP05014.1"/>
    </source>
</evidence>
<dbReference type="PROSITE" id="PS51977">
    <property type="entry name" value="WGR"/>
    <property type="match status" value="1"/>
</dbReference>
<dbReference type="GO" id="GO:0006302">
    <property type="term" value="P:double-strand break repair"/>
    <property type="evidence" value="ECO:0007669"/>
    <property type="project" value="TreeGrafter"/>
</dbReference>
<proteinExistence type="predicted"/>
<gene>
    <name evidence="8" type="ORF">B2J93_584</name>
</gene>
<keyword evidence="9" id="KW-1185">Reference proteome</keyword>
<reference evidence="8 9" key="1">
    <citation type="submission" date="2017-04" db="EMBL/GenBank/DDBJ databases">
        <title>Draft genome sequence of Marssonina coronaria NL1: causal agent of apple blotch.</title>
        <authorList>
            <person name="Cheng Q."/>
        </authorList>
    </citation>
    <scope>NUCLEOTIDE SEQUENCE [LARGE SCALE GENOMIC DNA]</scope>
    <source>
        <strain evidence="8 9">NL1</strain>
    </source>
</reference>
<dbReference type="EMBL" id="MZNU01000083">
    <property type="protein sequence ID" value="OWP05014.1"/>
    <property type="molecule type" value="Genomic_DNA"/>
</dbReference>
<dbReference type="PROSITE" id="PS51060">
    <property type="entry name" value="PARP_ALPHA_HD"/>
    <property type="match status" value="1"/>
</dbReference>
<keyword evidence="3" id="KW-0808">Transferase</keyword>
<dbReference type="SUPFAM" id="SSF47587">
    <property type="entry name" value="Domain of poly(ADP-ribose) polymerase"/>
    <property type="match status" value="1"/>
</dbReference>
<evidence type="ECO:0000256" key="1">
    <source>
        <dbReference type="ARBA" id="ARBA00012020"/>
    </source>
</evidence>
<organism evidence="8 9">
    <name type="scientific">Diplocarpon coronariae</name>
    <dbReference type="NCBI Taxonomy" id="2795749"/>
    <lineage>
        <taxon>Eukaryota</taxon>
        <taxon>Fungi</taxon>
        <taxon>Dikarya</taxon>
        <taxon>Ascomycota</taxon>
        <taxon>Pezizomycotina</taxon>
        <taxon>Leotiomycetes</taxon>
        <taxon>Helotiales</taxon>
        <taxon>Drepanopezizaceae</taxon>
        <taxon>Diplocarpon</taxon>
    </lineage>
</organism>
<dbReference type="GO" id="GO:0003950">
    <property type="term" value="F:NAD+ poly-ADP-ribosyltransferase activity"/>
    <property type="evidence" value="ECO:0007669"/>
    <property type="project" value="UniProtKB-EC"/>
</dbReference>
<evidence type="ECO:0000256" key="2">
    <source>
        <dbReference type="ARBA" id="ARBA00022676"/>
    </source>
</evidence>
<dbReference type="OrthoDB" id="2017365at2759"/>
<evidence type="ECO:0000259" key="6">
    <source>
        <dbReference type="PROSITE" id="PS51060"/>
    </source>
</evidence>
<dbReference type="Pfam" id="PF05406">
    <property type="entry name" value="WGR"/>
    <property type="match status" value="1"/>
</dbReference>
<name>A0A218ZBC3_9HELO</name>
<dbReference type="InParanoid" id="A0A218ZBC3"/>
<dbReference type="InterPro" id="IPR036930">
    <property type="entry name" value="WGR_dom_sf"/>
</dbReference>
<dbReference type="Pfam" id="PF02877">
    <property type="entry name" value="PARP_reg"/>
    <property type="match status" value="1"/>
</dbReference>
<dbReference type="PANTHER" id="PTHR10459:SF60">
    <property type="entry name" value="POLY [ADP-RIBOSE] POLYMERASE 2"/>
    <property type="match status" value="1"/>
</dbReference>
<dbReference type="PANTHER" id="PTHR10459">
    <property type="entry name" value="DNA LIGASE"/>
    <property type="match status" value="1"/>
</dbReference>
<feature type="domain" description="WGR" evidence="7">
    <location>
        <begin position="1"/>
        <end position="78"/>
    </location>
</feature>
<protein>
    <recommendedName>
        <fullName evidence="1">NAD(+) ADP-ribosyltransferase</fullName>
        <ecNumber evidence="1">2.4.2.30</ecNumber>
    </recommendedName>
</protein>
<dbReference type="InterPro" id="IPR004102">
    <property type="entry name" value="Poly(ADP-ribose)pol_reg_dom"/>
</dbReference>